<evidence type="ECO:0000313" key="2">
    <source>
        <dbReference type="Proteomes" id="UP000189670"/>
    </source>
</evidence>
<dbReference type="Proteomes" id="UP000189670">
    <property type="component" value="Unassembled WGS sequence"/>
</dbReference>
<protein>
    <submittedName>
        <fullName evidence="1">Uncharacterized protein</fullName>
    </submittedName>
</protein>
<dbReference type="AlphaFoldDB" id="A0A1V1NSU2"/>
<reference evidence="2" key="1">
    <citation type="submission" date="2012-11" db="EMBL/GenBank/DDBJ databases">
        <authorList>
            <person name="Lucero-Rivera Y.E."/>
            <person name="Tovar-Ramirez D."/>
        </authorList>
    </citation>
    <scope>NUCLEOTIDE SEQUENCE [LARGE SCALE GENOMIC DNA]</scope>
    <source>
        <strain evidence="2">Araruama</strain>
    </source>
</reference>
<dbReference type="EMBL" id="ATBP01002601">
    <property type="protein sequence ID" value="ETR65672.1"/>
    <property type="molecule type" value="Genomic_DNA"/>
</dbReference>
<evidence type="ECO:0000313" key="1">
    <source>
        <dbReference type="EMBL" id="ETR65672.1"/>
    </source>
</evidence>
<proteinExistence type="predicted"/>
<accession>A0A1V1NSU2</accession>
<sequence length="142" mass="14916">NGGNKGSVYIYLGTAATLNLNEQDYSNEDLWKEVKATQILPEGNNLTDSDSVALGGMVVRNDIRTNVESFINNTQLMAGTLNLSAKEVARIKSFADSTAESSGGSAFGSGQSLAVNGVIATNLILSQANAYITNSNIKQPAI</sequence>
<comment type="caution">
    <text evidence="1">The sequence shown here is derived from an EMBL/GenBank/DDBJ whole genome shotgun (WGS) entry which is preliminary data.</text>
</comment>
<feature type="non-terminal residue" evidence="1">
    <location>
        <position position="1"/>
    </location>
</feature>
<organism evidence="1 2">
    <name type="scientific">Candidatus Magnetoglobus multicellularis str. Araruama</name>
    <dbReference type="NCBI Taxonomy" id="890399"/>
    <lineage>
        <taxon>Bacteria</taxon>
        <taxon>Pseudomonadati</taxon>
        <taxon>Thermodesulfobacteriota</taxon>
        <taxon>Desulfobacteria</taxon>
        <taxon>Desulfobacterales</taxon>
        <taxon>Desulfobacteraceae</taxon>
        <taxon>Candidatus Magnetoglobus</taxon>
    </lineage>
</organism>
<gene>
    <name evidence="1" type="ORF">OMM_13889</name>
</gene>
<name>A0A1V1NSU2_9BACT</name>